<dbReference type="EMBL" id="CAADAN010000021">
    <property type="protein sequence ID" value="VFD36190.1"/>
    <property type="molecule type" value="Genomic_DNA"/>
</dbReference>
<name>A0AB74QGC4_CLODI</name>
<organism evidence="3 4">
    <name type="scientific">Clostridioides difficile</name>
    <name type="common">Peptoclostridium difficile</name>
    <dbReference type="NCBI Taxonomy" id="1496"/>
    <lineage>
        <taxon>Bacteria</taxon>
        <taxon>Bacillati</taxon>
        <taxon>Bacillota</taxon>
        <taxon>Clostridia</taxon>
        <taxon>Peptostreptococcales</taxon>
        <taxon>Peptostreptococcaceae</taxon>
        <taxon>Clostridioides</taxon>
    </lineage>
</organism>
<evidence type="ECO:0000259" key="2">
    <source>
        <dbReference type="Pfam" id="PF01051"/>
    </source>
</evidence>
<dbReference type="Pfam" id="PF01051">
    <property type="entry name" value="Rep3_N"/>
    <property type="match status" value="1"/>
</dbReference>
<proteinExistence type="inferred from homology"/>
<sequence>MEKKEILMQPNNLIKSKYDFTNVENKLFYKILFNAQKQQNSSYVTTISKEELKVFMKNNNDYEHKNIKEILNMFQQSVLEFDYIEETTGKLKTFGSGLINTYELDHTDQIYTIMMHEVLYNHITDFVKMQKKKNGYTAINLSVLFNFRGAYTQRLYTLFRLWSRENKEVEIKYKLDELRFYLKLKDNVYPEYKYFKQNVLKRAMNEINKKGNMVVSIKEEKRKNRKIDEIIFSVIDYEPRKYFDKDILVEDYIPKKKQDNEVSFSFYIPNENIFTTGTIKLFKEDFKEFDFKKDVYLNAFNKSIAIAFERDNTDIINTKNYDFFKSTLSNKISEVIIHQKDDLKFKEELDKYWDDEDVKKEEREVDYSKDPVRLETVRRNLFDQGLVNEEGYYYK</sequence>
<dbReference type="Proteomes" id="UP000411588">
    <property type="component" value="Unassembled WGS sequence"/>
</dbReference>
<dbReference type="InterPro" id="IPR036390">
    <property type="entry name" value="WH_DNA-bd_sf"/>
</dbReference>
<gene>
    <name evidence="3" type="ORF">SAMEA1402399_03883</name>
</gene>
<dbReference type="SUPFAM" id="SSF46785">
    <property type="entry name" value="Winged helix' DNA-binding domain"/>
    <property type="match status" value="2"/>
</dbReference>
<dbReference type="InterPro" id="IPR000525">
    <property type="entry name" value="Initiator_Rep_WH1"/>
</dbReference>
<reference evidence="3 4" key="1">
    <citation type="submission" date="2019-02" db="EMBL/GenBank/DDBJ databases">
        <authorList>
            <consortium name="Pathogen Informatics"/>
        </authorList>
    </citation>
    <scope>NUCLEOTIDE SEQUENCE [LARGE SCALE GENOMIC DNA]</scope>
    <source>
        <strain evidence="4">clo34</strain>
    </source>
</reference>
<dbReference type="InterPro" id="IPR036388">
    <property type="entry name" value="WH-like_DNA-bd_sf"/>
</dbReference>
<evidence type="ECO:0000313" key="4">
    <source>
        <dbReference type="Proteomes" id="UP000411588"/>
    </source>
</evidence>
<feature type="domain" description="Initiator Rep protein WH1" evidence="2">
    <location>
        <begin position="7"/>
        <end position="159"/>
    </location>
</feature>
<comment type="caution">
    <text evidence="3">The sequence shown here is derived from an EMBL/GenBank/DDBJ whole genome shotgun (WGS) entry which is preliminary data.</text>
</comment>
<accession>A0AB74QGC4</accession>
<dbReference type="AlphaFoldDB" id="A0AB74QGC4"/>
<evidence type="ECO:0000256" key="1">
    <source>
        <dbReference type="ARBA" id="ARBA00038283"/>
    </source>
</evidence>
<dbReference type="GO" id="GO:0003887">
    <property type="term" value="F:DNA-directed DNA polymerase activity"/>
    <property type="evidence" value="ECO:0007669"/>
    <property type="project" value="InterPro"/>
</dbReference>
<dbReference type="Pfam" id="PF21205">
    <property type="entry name" value="Rep3_C"/>
    <property type="match status" value="1"/>
</dbReference>
<comment type="similarity">
    <text evidence="1">Belongs to the initiator RepB protein family.</text>
</comment>
<evidence type="ECO:0000313" key="3">
    <source>
        <dbReference type="EMBL" id="VFD36190.1"/>
    </source>
</evidence>
<dbReference type="Gene3D" id="1.10.10.10">
    <property type="entry name" value="Winged helix-like DNA-binding domain superfamily/Winged helix DNA-binding domain"/>
    <property type="match status" value="2"/>
</dbReference>
<protein>
    <submittedName>
        <fullName evidence="3">Replication initiator protein</fullName>
    </submittedName>
</protein>
<dbReference type="GO" id="GO:0006270">
    <property type="term" value="P:DNA replication initiation"/>
    <property type="evidence" value="ECO:0007669"/>
    <property type="project" value="InterPro"/>
</dbReference>
<dbReference type="RefSeq" id="WP_009894410.1">
    <property type="nucleotide sequence ID" value="NZ_BDSN01000033.1"/>
</dbReference>